<dbReference type="InterPro" id="IPR044730">
    <property type="entry name" value="RNase_H-like_dom_plant"/>
</dbReference>
<evidence type="ECO:0000259" key="1">
    <source>
        <dbReference type="PROSITE" id="PS50879"/>
    </source>
</evidence>
<dbReference type="EMBL" id="LXQA010072565">
    <property type="protein sequence ID" value="MCI09420.1"/>
    <property type="molecule type" value="Genomic_DNA"/>
</dbReference>
<dbReference type="InterPro" id="IPR002156">
    <property type="entry name" value="RNaseH_domain"/>
</dbReference>
<keyword evidence="3" id="KW-1185">Reference proteome</keyword>
<dbReference type="PROSITE" id="PS50879">
    <property type="entry name" value="RNASE_H_1"/>
    <property type="match status" value="1"/>
</dbReference>
<sequence length="123" mass="13808">MCDAFVAELWGVLEGLCYVKSMGFNKVELCIDSQSVVQVIQKVSVQSSMGGSLVRRIRRLLELDWEVEISHTYRETNNCVDALANLGCSMGLELTTFEECPSQIREIYDADSMGFTTPRMITV</sequence>
<protein>
    <submittedName>
        <fullName evidence="2">Putative non-LTR retroelement reverse transcriptase</fullName>
    </submittedName>
</protein>
<dbReference type="GO" id="GO:0003964">
    <property type="term" value="F:RNA-directed DNA polymerase activity"/>
    <property type="evidence" value="ECO:0007669"/>
    <property type="project" value="UniProtKB-KW"/>
</dbReference>
<dbReference type="GO" id="GO:0004523">
    <property type="term" value="F:RNA-DNA hybrid ribonuclease activity"/>
    <property type="evidence" value="ECO:0007669"/>
    <property type="project" value="InterPro"/>
</dbReference>
<dbReference type="InterPro" id="IPR012337">
    <property type="entry name" value="RNaseH-like_sf"/>
</dbReference>
<reference evidence="2 3" key="1">
    <citation type="journal article" date="2018" name="Front. Plant Sci.">
        <title>Red Clover (Trifolium pratense) and Zigzag Clover (T. medium) - A Picture of Genomic Similarities and Differences.</title>
        <authorList>
            <person name="Dluhosova J."/>
            <person name="Istvanek J."/>
            <person name="Nedelnik J."/>
            <person name="Repkova J."/>
        </authorList>
    </citation>
    <scope>NUCLEOTIDE SEQUENCE [LARGE SCALE GENOMIC DNA]</scope>
    <source>
        <strain evidence="3">cv. 10/8</strain>
        <tissue evidence="2">Leaf</tissue>
    </source>
</reference>
<dbReference type="Pfam" id="PF13456">
    <property type="entry name" value="RVT_3"/>
    <property type="match status" value="1"/>
</dbReference>
<evidence type="ECO:0000313" key="3">
    <source>
        <dbReference type="Proteomes" id="UP000265520"/>
    </source>
</evidence>
<dbReference type="GO" id="GO:0003676">
    <property type="term" value="F:nucleic acid binding"/>
    <property type="evidence" value="ECO:0007669"/>
    <property type="project" value="InterPro"/>
</dbReference>
<dbReference type="InterPro" id="IPR036397">
    <property type="entry name" value="RNaseH_sf"/>
</dbReference>
<name>A0A392PD80_9FABA</name>
<keyword evidence="2" id="KW-0808">Transferase</keyword>
<dbReference type="PANTHER" id="PTHR47723:SF19">
    <property type="entry name" value="POLYNUCLEOTIDYL TRANSFERASE, RIBONUCLEASE H-LIKE SUPERFAMILY PROTEIN"/>
    <property type="match status" value="1"/>
</dbReference>
<dbReference type="SUPFAM" id="SSF53098">
    <property type="entry name" value="Ribonuclease H-like"/>
    <property type="match status" value="1"/>
</dbReference>
<accession>A0A392PD80</accession>
<dbReference type="PANTHER" id="PTHR47723">
    <property type="entry name" value="OS05G0353850 PROTEIN"/>
    <property type="match status" value="1"/>
</dbReference>
<feature type="domain" description="RNase H type-1" evidence="1">
    <location>
        <begin position="1"/>
        <end position="89"/>
    </location>
</feature>
<dbReference type="CDD" id="cd06222">
    <property type="entry name" value="RNase_H_like"/>
    <property type="match status" value="1"/>
</dbReference>
<dbReference type="AlphaFoldDB" id="A0A392PD80"/>
<keyword evidence="2" id="KW-0548">Nucleotidyltransferase</keyword>
<dbReference type="InterPro" id="IPR053151">
    <property type="entry name" value="RNase_H-like"/>
</dbReference>
<dbReference type="Proteomes" id="UP000265520">
    <property type="component" value="Unassembled WGS sequence"/>
</dbReference>
<comment type="caution">
    <text evidence="2">The sequence shown here is derived from an EMBL/GenBank/DDBJ whole genome shotgun (WGS) entry which is preliminary data.</text>
</comment>
<dbReference type="Gene3D" id="3.30.420.10">
    <property type="entry name" value="Ribonuclease H-like superfamily/Ribonuclease H"/>
    <property type="match status" value="1"/>
</dbReference>
<organism evidence="2 3">
    <name type="scientific">Trifolium medium</name>
    <dbReference type="NCBI Taxonomy" id="97028"/>
    <lineage>
        <taxon>Eukaryota</taxon>
        <taxon>Viridiplantae</taxon>
        <taxon>Streptophyta</taxon>
        <taxon>Embryophyta</taxon>
        <taxon>Tracheophyta</taxon>
        <taxon>Spermatophyta</taxon>
        <taxon>Magnoliopsida</taxon>
        <taxon>eudicotyledons</taxon>
        <taxon>Gunneridae</taxon>
        <taxon>Pentapetalae</taxon>
        <taxon>rosids</taxon>
        <taxon>fabids</taxon>
        <taxon>Fabales</taxon>
        <taxon>Fabaceae</taxon>
        <taxon>Papilionoideae</taxon>
        <taxon>50 kb inversion clade</taxon>
        <taxon>NPAAA clade</taxon>
        <taxon>Hologalegina</taxon>
        <taxon>IRL clade</taxon>
        <taxon>Trifolieae</taxon>
        <taxon>Trifolium</taxon>
    </lineage>
</organism>
<evidence type="ECO:0000313" key="2">
    <source>
        <dbReference type="EMBL" id="MCI09420.1"/>
    </source>
</evidence>
<proteinExistence type="predicted"/>
<keyword evidence="2" id="KW-0695">RNA-directed DNA polymerase</keyword>